<dbReference type="SUPFAM" id="SSF56436">
    <property type="entry name" value="C-type lectin-like"/>
    <property type="match status" value="2"/>
</dbReference>
<feature type="compositionally biased region" description="Pro residues" evidence="4">
    <location>
        <begin position="359"/>
        <end position="372"/>
    </location>
</feature>
<evidence type="ECO:0000313" key="8">
    <source>
        <dbReference type="Proteomes" id="UP000823561"/>
    </source>
</evidence>
<organism evidence="7 8">
    <name type="scientific">Alosa alosa</name>
    <name type="common">allis shad</name>
    <dbReference type="NCBI Taxonomy" id="278164"/>
    <lineage>
        <taxon>Eukaryota</taxon>
        <taxon>Metazoa</taxon>
        <taxon>Chordata</taxon>
        <taxon>Craniata</taxon>
        <taxon>Vertebrata</taxon>
        <taxon>Euteleostomi</taxon>
        <taxon>Actinopterygii</taxon>
        <taxon>Neopterygii</taxon>
        <taxon>Teleostei</taxon>
        <taxon>Clupei</taxon>
        <taxon>Clupeiformes</taxon>
        <taxon>Clupeoidei</taxon>
        <taxon>Clupeidae</taxon>
        <taxon>Alosa</taxon>
    </lineage>
</organism>
<evidence type="ECO:0000256" key="3">
    <source>
        <dbReference type="ARBA" id="ARBA00023119"/>
    </source>
</evidence>
<feature type="compositionally biased region" description="Pro residues" evidence="4">
    <location>
        <begin position="556"/>
        <end position="568"/>
    </location>
</feature>
<feature type="compositionally biased region" description="Basic and acidic residues" evidence="4">
    <location>
        <begin position="378"/>
        <end position="389"/>
    </location>
</feature>
<sequence length="1262" mass="129638">MMSCVSLWSFALVLWNCHSTTAFLEERGTKGQLDLTELIGVPLPPAVAFITGFEGFPAYSFSPGTNVGRLARSFIPDPFFSDFAIIVTAKPTTRKGGVLFAVTDAMQKVVHLGVELAPVEDGTQRVVLYYTEPGATATQEAASFKMGELTGRWARFTLAVQGHEVRLYMDCEEYHRVAFQRSAGQLTFEPSSGIFVGNAGNTGLERFVGSIQQLVLTPDPRAPDDQCEEDDPYASGYGSGDDVDDTETMDEVKKLVEEREYTMPEDFLTTPVQAPPTEASSDDEDLEEETSGQAIDLPDERATEHTARVDTSHTETSIKPSMKGEKGDPGPSGPPGPPGPPGRSDPASGTSSGSGDPGPRGPQGPSGPPGIPGIPGKNGEHGVRGKDGDPGQAGPQGFPGLPGDAGPKGEKGDAGVGRPGPPGLPGPPGKPASFKYMDGIEGSGFEDIDSDTEVVRGPPGPPGPPGKPGPPGPSQELLPGQPGPTGAPGRDGKDGEMGKPGLPGADGRPGDQGPPGEKGDIGLTGIQGPKGDPGLSGPPGLPGPVGPQGPAGPAGPAGPPGPPGPPSPSFKFNLEDNEGYGEFGSAMGAVLPRGPPGLPGQPGVIGLKGERGADGKPGLSVKGEPGERGPEGEPGIPGLSGAKGQPGDKGDSGLKGEPGRDGLGLVGPPGPPGPPGPIVNFQDLMLNDTEGLFNFSGILGPQGPVGPRGLKGESGIPGVQGPPGLKGERGEPGITMAADGSLMSGPVGPKGVKGDTGMTGPRGEMGPIGPVGPKGEFGLPGRPGRPGLNGLKGDKGETMLMQGPPGPPGPPGRPGMFNCPKGTVFPVPPRPHCKKGVNGDSNGEGATCLSTTAKGQKGERGVAGIPGIPAPAIAILPKGFSPNRGDLGYGGEKGEKGDTGMRGPPGLPGRSGLVGPKGESVIGPRGHPGLPGPPGVPGYGREGPTGPPGPPGPRGPAGYGSAVAIPGPPGPPGPRGSPGVSGGSTGVKTYPSLQSMTQRSYLDLDGTMYFVTDTGRLYLKVPGGWKEIQLGKLLEAESPIIVPQDEARPRPQSPGLSSVPQIYEGQALKLVALNTPLTGNIGSLTAADQACRAQAQAMGIRDQYRAFLSNHLQDLVDLIHHQYRRSLPIVNLRGEVLFDNYEHIFTKSSALPRGIPLFSFDGRDVMSDPFWPQKAIWHGSSPQGRRLQEKNCESWRAGDMAIVGQASFLYTGLLNQQSRSCSNQFVVLCVETSPEPSSFQEVRRGTRAYAYYYRNPLSSHRS</sequence>
<dbReference type="InterPro" id="IPR045463">
    <property type="entry name" value="XV/XVIII_trimerization_dom"/>
</dbReference>
<accession>A0AAV6G563</accession>
<dbReference type="InterPro" id="IPR050149">
    <property type="entry name" value="Collagen_superfamily"/>
</dbReference>
<dbReference type="FunFam" id="2.60.120.200:FF:000039">
    <property type="entry name" value="Collagen XV alpha 1 chain"/>
    <property type="match status" value="1"/>
</dbReference>
<dbReference type="Gene3D" id="3.10.100.10">
    <property type="entry name" value="Mannose-Binding Protein A, subunit A"/>
    <property type="match status" value="1"/>
</dbReference>
<dbReference type="AlphaFoldDB" id="A0AAV6G563"/>
<dbReference type="GO" id="GO:0005615">
    <property type="term" value="C:extracellular space"/>
    <property type="evidence" value="ECO:0007669"/>
    <property type="project" value="TreeGrafter"/>
</dbReference>
<keyword evidence="3" id="KW-0176">Collagen</keyword>
<dbReference type="PANTHER" id="PTHR24023:SF1116">
    <property type="entry name" value="MACROPHAGE RECEPTOR WITH COLLAGENOUS STRUCTURE"/>
    <property type="match status" value="1"/>
</dbReference>
<keyword evidence="1 5" id="KW-0732">Signal</keyword>
<feature type="compositionally biased region" description="Pro residues" evidence="4">
    <location>
        <begin position="458"/>
        <end position="473"/>
    </location>
</feature>
<dbReference type="InterPro" id="IPR016186">
    <property type="entry name" value="C-type_lectin-like/link_sf"/>
</dbReference>
<feature type="compositionally biased region" description="Basic and acidic residues" evidence="4">
    <location>
        <begin position="250"/>
        <end position="262"/>
    </location>
</feature>
<dbReference type="Proteomes" id="UP000823561">
    <property type="component" value="Chromosome 16"/>
</dbReference>
<dbReference type="GO" id="GO:0030020">
    <property type="term" value="F:extracellular matrix structural constituent conferring tensile strength"/>
    <property type="evidence" value="ECO:0007669"/>
    <property type="project" value="TreeGrafter"/>
</dbReference>
<gene>
    <name evidence="7" type="ORF">AALO_G00215640</name>
</gene>
<evidence type="ECO:0000256" key="4">
    <source>
        <dbReference type="SAM" id="MobiDB-lite"/>
    </source>
</evidence>
<comment type="caution">
    <text evidence="7">The sequence shown here is derived from an EMBL/GenBank/DDBJ whole genome shotgun (WGS) entry which is preliminary data.</text>
</comment>
<dbReference type="Pfam" id="PF06482">
    <property type="entry name" value="Endostatin"/>
    <property type="match status" value="1"/>
</dbReference>
<reference evidence="7" key="1">
    <citation type="submission" date="2020-10" db="EMBL/GenBank/DDBJ databases">
        <title>Chromosome-scale genome assembly of the Allis shad, Alosa alosa.</title>
        <authorList>
            <person name="Margot Z."/>
            <person name="Christophe K."/>
            <person name="Cabau C."/>
            <person name="Louis A."/>
            <person name="Berthelot C."/>
            <person name="Parey E."/>
            <person name="Roest Crollius H."/>
            <person name="Montfort J."/>
            <person name="Robinson-Rechavi M."/>
            <person name="Bucao C."/>
            <person name="Bouchez O."/>
            <person name="Gislard M."/>
            <person name="Lluch J."/>
            <person name="Milhes M."/>
            <person name="Lampietro C."/>
            <person name="Lopez Roques C."/>
            <person name="Donnadieu C."/>
            <person name="Braasch I."/>
            <person name="Desvignes T."/>
            <person name="Postlethwait J."/>
            <person name="Bobe J."/>
            <person name="Guiguen Y."/>
        </authorList>
    </citation>
    <scope>NUCLEOTIDE SEQUENCE</scope>
    <source>
        <strain evidence="7">M-15738</strain>
        <tissue evidence="7">Blood</tissue>
    </source>
</reference>
<feature type="compositionally biased region" description="Pro residues" evidence="4">
    <location>
        <begin position="331"/>
        <end position="343"/>
    </location>
</feature>
<keyword evidence="2" id="KW-0677">Repeat</keyword>
<dbReference type="PANTHER" id="PTHR24023">
    <property type="entry name" value="COLLAGEN ALPHA"/>
    <property type="match status" value="1"/>
</dbReference>
<feature type="domain" description="Thrombospondin-like N-terminal" evidence="6">
    <location>
        <begin position="32"/>
        <end position="220"/>
    </location>
</feature>
<feature type="compositionally biased region" description="Basic and acidic residues" evidence="4">
    <location>
        <begin position="646"/>
        <end position="660"/>
    </location>
</feature>
<dbReference type="SMART" id="SM00210">
    <property type="entry name" value="TSPN"/>
    <property type="match status" value="1"/>
</dbReference>
<dbReference type="SUPFAM" id="SSF49899">
    <property type="entry name" value="Concanavalin A-like lectins/glucanases"/>
    <property type="match status" value="1"/>
</dbReference>
<name>A0AAV6G563_9TELE</name>
<evidence type="ECO:0000313" key="7">
    <source>
        <dbReference type="EMBL" id="KAG5268716.1"/>
    </source>
</evidence>
<dbReference type="InterPro" id="IPR008160">
    <property type="entry name" value="Collagen"/>
</dbReference>
<keyword evidence="8" id="KW-1185">Reference proteome</keyword>
<evidence type="ECO:0000256" key="1">
    <source>
        <dbReference type="ARBA" id="ARBA00022729"/>
    </source>
</evidence>
<dbReference type="InterPro" id="IPR013320">
    <property type="entry name" value="ConA-like_dom_sf"/>
</dbReference>
<dbReference type="GO" id="GO:0030198">
    <property type="term" value="P:extracellular matrix organization"/>
    <property type="evidence" value="ECO:0007669"/>
    <property type="project" value="TreeGrafter"/>
</dbReference>
<dbReference type="Gene3D" id="2.60.120.200">
    <property type="match status" value="1"/>
</dbReference>
<feature type="compositionally biased region" description="Basic and acidic residues" evidence="4">
    <location>
        <begin position="298"/>
        <end position="313"/>
    </location>
</feature>
<feature type="compositionally biased region" description="Low complexity" evidence="4">
    <location>
        <begin position="901"/>
        <end position="916"/>
    </location>
</feature>
<proteinExistence type="predicted"/>
<dbReference type="Gene3D" id="3.40.1620.70">
    <property type="match status" value="1"/>
</dbReference>
<evidence type="ECO:0000256" key="5">
    <source>
        <dbReference type="SAM" id="SignalP"/>
    </source>
</evidence>
<feature type="signal peptide" evidence="5">
    <location>
        <begin position="1"/>
        <end position="22"/>
    </location>
</feature>
<evidence type="ECO:0000259" key="6">
    <source>
        <dbReference type="SMART" id="SM00210"/>
    </source>
</evidence>
<dbReference type="InterPro" id="IPR016187">
    <property type="entry name" value="CTDL_fold"/>
</dbReference>
<dbReference type="InterPro" id="IPR048287">
    <property type="entry name" value="TSPN-like_N"/>
</dbReference>
<feature type="chain" id="PRO_5043786849" description="Thrombospondin-like N-terminal domain-containing protein" evidence="5">
    <location>
        <begin position="23"/>
        <end position="1262"/>
    </location>
</feature>
<feature type="compositionally biased region" description="Acidic residues" evidence="4">
    <location>
        <begin position="280"/>
        <end position="290"/>
    </location>
</feature>
<dbReference type="Pfam" id="PF01391">
    <property type="entry name" value="Collagen"/>
    <property type="match status" value="5"/>
</dbReference>
<feature type="compositionally biased region" description="Low complexity" evidence="4">
    <location>
        <begin position="344"/>
        <end position="354"/>
    </location>
</feature>
<feature type="compositionally biased region" description="Pro residues" evidence="4">
    <location>
        <begin position="966"/>
        <end position="975"/>
    </location>
</feature>
<feature type="region of interest" description="Disordered" evidence="4">
    <location>
        <begin position="879"/>
        <end position="991"/>
    </location>
</feature>
<feature type="region of interest" description="Disordered" evidence="4">
    <location>
        <begin position="217"/>
        <end position="675"/>
    </location>
</feature>
<dbReference type="Pfam" id="PF20010">
    <property type="entry name" value="Collagen_trimer"/>
    <property type="match status" value="1"/>
</dbReference>
<dbReference type="GO" id="GO:0005594">
    <property type="term" value="C:collagen type IX trimer"/>
    <property type="evidence" value="ECO:0007669"/>
    <property type="project" value="TreeGrafter"/>
</dbReference>
<dbReference type="EMBL" id="JADWDJ010000016">
    <property type="protein sequence ID" value="KAG5268716.1"/>
    <property type="molecule type" value="Genomic_DNA"/>
</dbReference>
<feature type="compositionally biased region" description="Pro residues" evidence="4">
    <location>
        <begin position="419"/>
        <end position="430"/>
    </location>
</feature>
<protein>
    <recommendedName>
        <fullName evidence="6">Thrombospondin-like N-terminal domain-containing protein</fullName>
    </recommendedName>
</protein>
<evidence type="ECO:0000256" key="2">
    <source>
        <dbReference type="ARBA" id="ARBA00022737"/>
    </source>
</evidence>
<feature type="compositionally biased region" description="Pro residues" evidence="4">
    <location>
        <begin position="945"/>
        <end position="954"/>
    </location>
</feature>
<dbReference type="InterPro" id="IPR010515">
    <property type="entry name" value="Collagenase_NC10/endostatin"/>
</dbReference>